<dbReference type="Proteomes" id="UP000321062">
    <property type="component" value="Chromosome"/>
</dbReference>
<dbReference type="Gene3D" id="3.30.70.1060">
    <property type="entry name" value="Dimeric alpha+beta barrel"/>
    <property type="match status" value="1"/>
</dbReference>
<evidence type="ECO:0000313" key="2">
    <source>
        <dbReference type="EMBL" id="QEE21598.1"/>
    </source>
</evidence>
<dbReference type="EMBL" id="CP041690">
    <property type="protein sequence ID" value="QEE21598.1"/>
    <property type="molecule type" value="Genomic_DNA"/>
</dbReference>
<sequence>MKYLLMLYADEVAGSRISPEDMRGFMQTMHAYQDALTKAGAFVETAPLTPTTQAKTLHLDNGELQVHDGPYAETREQFGGYYIIEASNMEEALQWAAKCPAATWGKIEVRQLASFS</sequence>
<dbReference type="InterPro" id="IPR011008">
    <property type="entry name" value="Dimeric_a/b-barrel"/>
</dbReference>
<keyword evidence="3" id="KW-1185">Reference proteome</keyword>
<dbReference type="AlphaFoldDB" id="A0A5B9DT40"/>
<dbReference type="Pfam" id="PF03795">
    <property type="entry name" value="YCII"/>
    <property type="match status" value="1"/>
</dbReference>
<dbReference type="PANTHER" id="PTHR35174">
    <property type="entry name" value="BLL7171 PROTEIN-RELATED"/>
    <property type="match status" value="1"/>
</dbReference>
<protein>
    <submittedName>
        <fullName evidence="2">YciI family protein</fullName>
    </submittedName>
</protein>
<dbReference type="RefSeq" id="WP_147656889.1">
    <property type="nucleotide sequence ID" value="NZ_BMFM01000001.1"/>
</dbReference>
<name>A0A5B9DT40_9HYPH</name>
<evidence type="ECO:0000313" key="3">
    <source>
        <dbReference type="Proteomes" id="UP000321062"/>
    </source>
</evidence>
<proteinExistence type="inferred from homology"/>
<evidence type="ECO:0000256" key="1">
    <source>
        <dbReference type="ARBA" id="ARBA00007689"/>
    </source>
</evidence>
<dbReference type="KEGG" id="yti:FNA67_16020"/>
<accession>A0A5B9DT40</accession>
<dbReference type="OrthoDB" id="9807535at2"/>
<reference evidence="2 3" key="1">
    <citation type="journal article" date="2015" name="Int. J. Syst. Evol. Microbiol.">
        <title>Youhaiella tibetensis gen. nov., sp. nov., isolated from subsurface sediment.</title>
        <authorList>
            <person name="Wang Y.X."/>
            <person name="Huang F.Q."/>
            <person name="Nogi Y."/>
            <person name="Pang S.J."/>
            <person name="Wang P.K."/>
            <person name="Lv J."/>
        </authorList>
    </citation>
    <scope>NUCLEOTIDE SEQUENCE [LARGE SCALE GENOMIC DNA]</scope>
    <source>
        <strain evidence="3">fig4</strain>
    </source>
</reference>
<gene>
    <name evidence="2" type="ORF">FNA67_16020</name>
</gene>
<dbReference type="InterPro" id="IPR005545">
    <property type="entry name" value="YCII"/>
</dbReference>
<organism evidence="2 3">
    <name type="scientific">Paradevosia tibetensis</name>
    <dbReference type="NCBI Taxonomy" id="1447062"/>
    <lineage>
        <taxon>Bacteria</taxon>
        <taxon>Pseudomonadati</taxon>
        <taxon>Pseudomonadota</taxon>
        <taxon>Alphaproteobacteria</taxon>
        <taxon>Hyphomicrobiales</taxon>
        <taxon>Devosiaceae</taxon>
        <taxon>Paradevosia</taxon>
    </lineage>
</organism>
<dbReference type="SUPFAM" id="SSF54909">
    <property type="entry name" value="Dimeric alpha+beta barrel"/>
    <property type="match status" value="1"/>
</dbReference>
<dbReference type="PANTHER" id="PTHR35174:SF3">
    <property type="entry name" value="BLL7171 PROTEIN"/>
    <property type="match status" value="1"/>
</dbReference>
<comment type="similarity">
    <text evidence="1">Belongs to the YciI family.</text>
</comment>